<evidence type="ECO:0000259" key="13">
    <source>
        <dbReference type="PROSITE" id="PS51434"/>
    </source>
</evidence>
<feature type="compositionally biased region" description="Low complexity" evidence="12">
    <location>
        <begin position="598"/>
        <end position="613"/>
    </location>
</feature>
<keyword evidence="8" id="KW-0906">Nuclear pore complex</keyword>
<dbReference type="EMBL" id="CM026421">
    <property type="protein sequence ID" value="KAG0591345.1"/>
    <property type="molecule type" value="Genomic_DNA"/>
</dbReference>
<dbReference type="GO" id="GO:0005643">
    <property type="term" value="C:nuclear pore"/>
    <property type="evidence" value="ECO:0007669"/>
    <property type="project" value="UniProtKB-SubCell"/>
</dbReference>
<dbReference type="Pfam" id="PF21240">
    <property type="entry name" value="Nup98_GLEBS"/>
    <property type="match status" value="1"/>
</dbReference>
<keyword evidence="3" id="KW-0813">Transport</keyword>
<sequence length="1942" mass="205999">MFGSSSPFGASSPSPFGAPAAANPFGANPNPFGSNTQASNPFGAKPFGSTTPAFGAQTGSSLFGSGTSTGVFGATATPAFGASSPAFGSSSTTPAFGAFGQQKPASPFGGFGATQPQQNPFGSPSFGQSQPAFGSQAFGSTAPAFGAQSTPAFGSTTTPLFGSSTPAFGASSTPAFGASATPAFGAASTPAFGASTSTPAFGASAPAFGGGSVFGQSAPAFGASSTPAFGSTPAASPFGASSGSAFGSSFGTSAFGGGQQQQQQQQRVGSRVTPYAVTNDTDAGVGAQAGKFLCISAMPSYKDKQLEELRWEDYRAGDKGGPNAASTPQPAAGGIFGQQQQQTPATSSPFGSGSTTFGQATTPNPFASTPAANPFGAKPSFGSPSTPAPAFGQATSTPAFGSSTFGSSTPAFGGASAPAFGQASSSPAFGSSPSPFGQSSAPAFGSTTFGASSSPSLFGQSSPAFGASAPAFGGAASTPAFGAQTASAFGGGSLFGSSQAASSGGLFGASTPAFGASPAPAFGQSQAGFGSNLFGNTSSPGSIFGQTKAAGLTQSSPSSLFSGFGATPAGQTQSSFSFPTFQSAQQGTNNSFGGTPSTFGQQNTFGQQQPAQNVMASTPTPVTNPFGTLPAMPQITIGRSAGSGPSVQYGISSMPISEKPTQVRVNTLLTPRHITQRSKVRLHARRYHPKKDSPKVSFFSDGDEAPSTPRADVMFVPRENPRSLFIRQPEAPPATPPAANRAADMREMATPIQHDEVQDDEKDAGAEKSPGSFAEGPQASWRSPENANGNGSVDGGAVAQAKSSERAGPKQVPKTNGFREEHNHRGNGYISITGHRAGEAAIAYEHGADIEALMPKLRHSDYFTDPKVQELAALERADPGYCRRVTDFVVGRKGYGQIKFLGETDVRRLDLENIVQFNKCEVLVYMDETKKPAVGQGLNKAAEVTLLNVKCVDKKTGQHHAEGPEVEKFEKRLRKKTEEQGAVFLGYEGAKGEWRFRVKHFSRYGLDMDSDEEDGQEGQKEGGLVVAGTYDMEGVEEGAEHDADDFMYESPMRNLDVIPEPGVGMDEEVEDDLIDASYFTAPQSALPHSLPAHLHLDPVKMQQMRALFFAEGEEAEDIAPPGTYGRWQSRAPAPSPVVMSSSIQVSQSFKTPQKVASGEEADGRPAWPQRSSPWKGTPAKQMRVSPLTSWNRSPAYSALEEGMSGRQTPIVDVSPSRSPLLALTMGGDRERSGVKRPRGSGFWLDPTEKSGSMALGRSDHIADAALFLGCSFRVGWGPGGVLYHCSTQAGQGGTKNGLSSCIQMDRVALDRTVRDDEGVPKEELVELQFVSPLALHMSMSQVVDSPSESAAKCLRLRTLVCSRTDLPSVCGEYEELAVKQHEVVGVGEADQVVLRHQRTVWQLMNVLFSETPNPAEAEDESEEVADIQRGSMEDADASAEVLIRRAGFSCWLQESVGHLVQQDLQKLKGKSYLKEIFSLLTGRRVEDAVERALERGDVRMSTLLSQAGGPVGMRSDVAAQLEVWATEGLDGSLIEADRMLIFRLLAGDLKGALAGHKIDWKRFLGLVMWYELSPDTDLPCLIETFEGLLEKQDAPEPVPKYVEERVPGYNRQFEGEGYDTAYYLMLLHAKGDKAEVSSRKMLSASASTFDRLDHKLAWHQQGILHAIRMLETEQLHEVHMNFASQLLSAGLCHWAVYVILHMPPSSQHPGLHEKVVKEILNQYCETWSRSEAQQRFLEEDLGVPTEWLHEALALYWRYCRNNKKELEHLMKSCQWRSAHVLFMTTVAASLFLNSEHAEIWQFASQLEGHLTEVEDWDLGAGIYIEFLTLKSSFVDASNPAEGLETLEERTAACGAFFERLRESQVLWRPKSTVDARVAYAKMADEISSLLLAESGSESLETNTEMKMFDIVLDAPLPEDVRMCRLQGAVAAFTKLIGAEIPA</sequence>
<evidence type="ECO:0000256" key="3">
    <source>
        <dbReference type="ARBA" id="ARBA00022448"/>
    </source>
</evidence>
<evidence type="ECO:0000313" key="14">
    <source>
        <dbReference type="EMBL" id="KAG0591345.1"/>
    </source>
</evidence>
<feature type="compositionally biased region" description="Low complexity" evidence="12">
    <location>
        <begin position="1"/>
        <end position="35"/>
    </location>
</feature>
<comment type="subunit">
    <text evidence="10">Part of the nuclear pore complex (NPC). The NPC has an eight-fold symmetrical structure comprising a central transport channel and two rings, the cytoplasmic and nuclear rings, to which eight filaments are attached. The cytoplasmic filaments have loose ends, while the nuclear filaments are joined in a distal ring, forming a nuclear basket. NPCs are highly dynamic in configuration and composition, and can be devided in 3 subcomplexes, the NUP62 subcomplex, the NUP107-160 subcomplex and the NUP93 subcomplex, containing approximately 30 different nucleoporin proteins.</text>
</comment>
<dbReference type="PANTHER" id="PTHR23198:SF6">
    <property type="entry name" value="NUCLEAR PORE COMPLEX PROTEIN NUP98-NUP96"/>
    <property type="match status" value="1"/>
</dbReference>
<evidence type="ECO:0000256" key="1">
    <source>
        <dbReference type="ARBA" id="ARBA00004567"/>
    </source>
</evidence>
<feature type="domain" description="Peptidase S59" evidence="13">
    <location>
        <begin position="859"/>
        <end position="1001"/>
    </location>
</feature>
<evidence type="ECO:0000256" key="7">
    <source>
        <dbReference type="ARBA" id="ARBA00023010"/>
    </source>
</evidence>
<dbReference type="FunFam" id="3.30.1610.10:FF:000002">
    <property type="entry name" value="nuclear pore complex protein NUP98A"/>
    <property type="match status" value="1"/>
</dbReference>
<dbReference type="GO" id="GO:0015031">
    <property type="term" value="P:protein transport"/>
    <property type="evidence" value="ECO:0007669"/>
    <property type="project" value="UniProtKB-KW"/>
</dbReference>
<feature type="region of interest" description="Disordered" evidence="12">
    <location>
        <begin position="418"/>
        <end position="437"/>
    </location>
</feature>
<dbReference type="FunFam" id="1.10.10.2360:FF:000001">
    <property type="entry name" value="Nuclear pore complex protein Nup98-Nup96"/>
    <property type="match status" value="1"/>
</dbReference>
<evidence type="ECO:0000256" key="4">
    <source>
        <dbReference type="ARBA" id="ARBA00022813"/>
    </source>
</evidence>
<feature type="region of interest" description="Disordered" evidence="12">
    <location>
        <begin position="1"/>
        <end position="60"/>
    </location>
</feature>
<comment type="caution">
    <text evidence="14">The sequence shown here is derived from an EMBL/GenBank/DDBJ whole genome shotgun (WGS) entry which is preliminary data.</text>
</comment>
<dbReference type="Gene3D" id="1.25.40.690">
    <property type="match status" value="1"/>
</dbReference>
<keyword evidence="16" id="KW-1185">Reference proteome</keyword>
<keyword evidence="5" id="KW-0509">mRNA transport</keyword>
<evidence type="ECO:0000256" key="2">
    <source>
        <dbReference type="ARBA" id="ARBA00008926"/>
    </source>
</evidence>
<dbReference type="GO" id="GO:0017056">
    <property type="term" value="F:structural constituent of nuclear pore"/>
    <property type="evidence" value="ECO:0007669"/>
    <property type="project" value="InterPro"/>
</dbReference>
<feature type="region of interest" description="Disordered" evidence="12">
    <location>
        <begin position="251"/>
        <end position="272"/>
    </location>
</feature>
<dbReference type="PANTHER" id="PTHR23198">
    <property type="entry name" value="NUCLEOPORIN"/>
    <property type="match status" value="1"/>
</dbReference>
<feature type="region of interest" description="Disordered" evidence="12">
    <location>
        <begin position="1148"/>
        <end position="1185"/>
    </location>
</feature>
<evidence type="ECO:0000313" key="15">
    <source>
        <dbReference type="EMBL" id="KAG0591346.1"/>
    </source>
</evidence>
<protein>
    <recommendedName>
        <fullName evidence="11">Nucleoporin autopeptidase</fullName>
    </recommendedName>
</protein>
<gene>
    <name evidence="14" type="ORF">KC19_1G168500</name>
    <name evidence="15" type="ORF">KC19_1G168600</name>
</gene>
<organism evidence="14 16">
    <name type="scientific">Ceratodon purpureus</name>
    <name type="common">Fire moss</name>
    <name type="synonym">Dicranum purpureum</name>
    <dbReference type="NCBI Taxonomy" id="3225"/>
    <lineage>
        <taxon>Eukaryota</taxon>
        <taxon>Viridiplantae</taxon>
        <taxon>Streptophyta</taxon>
        <taxon>Embryophyta</taxon>
        <taxon>Bryophyta</taxon>
        <taxon>Bryophytina</taxon>
        <taxon>Bryopsida</taxon>
        <taxon>Dicranidae</taxon>
        <taxon>Pseudoditrichales</taxon>
        <taxon>Ditrichaceae</taxon>
        <taxon>Ceratodon</taxon>
    </lineage>
</organism>
<feature type="compositionally biased region" description="Polar residues" evidence="12">
    <location>
        <begin position="780"/>
        <end position="791"/>
    </location>
</feature>
<accession>A0A8T0J730</accession>
<feature type="compositionally biased region" description="Polar residues" evidence="12">
    <location>
        <begin position="587"/>
        <end position="597"/>
    </location>
</feature>
<keyword evidence="6" id="KW-0653">Protein transport</keyword>
<dbReference type="Pfam" id="PF04096">
    <property type="entry name" value="Nucleoporin2"/>
    <property type="match status" value="1"/>
</dbReference>
<dbReference type="EMBL" id="CM026421">
    <property type="protein sequence ID" value="KAG0591346.1"/>
    <property type="molecule type" value="Genomic_DNA"/>
</dbReference>
<dbReference type="InterPro" id="IPR036903">
    <property type="entry name" value="Nup98_auto-Pept-S59_dom_sf"/>
</dbReference>
<dbReference type="Proteomes" id="UP000822688">
    <property type="component" value="Chromosome 1"/>
</dbReference>
<feature type="region of interest" description="Disordered" evidence="12">
    <location>
        <begin position="581"/>
        <end position="618"/>
    </location>
</feature>
<evidence type="ECO:0000256" key="8">
    <source>
        <dbReference type="ARBA" id="ARBA00023132"/>
    </source>
</evidence>
<keyword evidence="9" id="KW-0539">Nucleus</keyword>
<dbReference type="Gene3D" id="1.10.10.2360">
    <property type="match status" value="1"/>
</dbReference>
<feature type="compositionally biased region" description="Low complexity" evidence="12">
    <location>
        <begin position="328"/>
        <end position="358"/>
    </location>
</feature>
<evidence type="ECO:0000256" key="5">
    <source>
        <dbReference type="ARBA" id="ARBA00022816"/>
    </source>
</evidence>
<feature type="compositionally biased region" description="Polar residues" evidence="12">
    <location>
        <begin position="359"/>
        <end position="371"/>
    </location>
</feature>
<evidence type="ECO:0000256" key="6">
    <source>
        <dbReference type="ARBA" id="ARBA00022927"/>
    </source>
</evidence>
<dbReference type="InterPro" id="IPR037665">
    <property type="entry name" value="Nucleoporin_S59-like"/>
</dbReference>
<evidence type="ECO:0000313" key="16">
    <source>
        <dbReference type="Proteomes" id="UP000822688"/>
    </source>
</evidence>
<keyword evidence="7" id="KW-0811">Translocation</keyword>
<name>A0A8T0J730_CERPU</name>
<evidence type="ECO:0000256" key="10">
    <source>
        <dbReference type="ARBA" id="ARBA00065263"/>
    </source>
</evidence>
<feature type="region of interest" description="Disordered" evidence="12">
    <location>
        <begin position="691"/>
        <end position="710"/>
    </location>
</feature>
<dbReference type="InterPro" id="IPR021967">
    <property type="entry name" value="Nup98_C"/>
</dbReference>
<feature type="region of interest" description="Disordered" evidence="12">
    <location>
        <begin position="315"/>
        <end position="395"/>
    </location>
</feature>
<dbReference type="PROSITE" id="PS51434">
    <property type="entry name" value="NUP_C"/>
    <property type="match status" value="1"/>
</dbReference>
<reference evidence="14" key="1">
    <citation type="submission" date="2020-06" db="EMBL/GenBank/DDBJ databases">
        <title>WGS assembly of Ceratodon purpureus strain R40.</title>
        <authorList>
            <person name="Carey S.B."/>
            <person name="Jenkins J."/>
            <person name="Shu S."/>
            <person name="Lovell J.T."/>
            <person name="Sreedasyam A."/>
            <person name="Maumus F."/>
            <person name="Tiley G.P."/>
            <person name="Fernandez-Pozo N."/>
            <person name="Barry K."/>
            <person name="Chen C."/>
            <person name="Wang M."/>
            <person name="Lipzen A."/>
            <person name="Daum C."/>
            <person name="Saski C.A."/>
            <person name="Payton A.C."/>
            <person name="Mcbreen J.C."/>
            <person name="Conrad R.E."/>
            <person name="Kollar L.M."/>
            <person name="Olsson S."/>
            <person name="Huttunen S."/>
            <person name="Landis J.B."/>
            <person name="Wickett N.J."/>
            <person name="Johnson M.G."/>
            <person name="Rensing S.A."/>
            <person name="Grimwood J."/>
            <person name="Schmutz J."/>
            <person name="Mcdaniel S.F."/>
        </authorList>
    </citation>
    <scope>NUCLEOTIDE SEQUENCE</scope>
    <source>
        <strain evidence="14">R40</strain>
    </source>
</reference>
<keyword evidence="4" id="KW-0068">Autocatalytic cleavage</keyword>
<feature type="region of interest" description="Disordered" evidence="12">
    <location>
        <begin position="755"/>
        <end position="831"/>
    </location>
</feature>
<dbReference type="Pfam" id="PF12110">
    <property type="entry name" value="Nup96"/>
    <property type="match status" value="1"/>
</dbReference>
<evidence type="ECO:0000256" key="11">
    <source>
        <dbReference type="ARBA" id="ARBA00082956"/>
    </source>
</evidence>
<dbReference type="GO" id="GO:0051028">
    <property type="term" value="P:mRNA transport"/>
    <property type="evidence" value="ECO:0007669"/>
    <property type="project" value="UniProtKB-KW"/>
</dbReference>
<proteinExistence type="inferred from homology"/>
<comment type="similarity">
    <text evidence="2">Belongs to the nucleoporin GLFG family.</text>
</comment>
<dbReference type="Gene3D" id="3.30.1610.10">
    <property type="entry name" value="Peptidase S59, nucleoporin"/>
    <property type="match status" value="1"/>
</dbReference>
<comment type="subcellular location">
    <subcellularLocation>
        <location evidence="1">Nucleus</location>
        <location evidence="1">Nuclear pore complex</location>
    </subcellularLocation>
</comment>
<evidence type="ECO:0000256" key="12">
    <source>
        <dbReference type="SAM" id="MobiDB-lite"/>
    </source>
</evidence>
<dbReference type="SUPFAM" id="SSF82215">
    <property type="entry name" value="C-terminal autoproteolytic domain of nucleoporin nup98"/>
    <property type="match status" value="1"/>
</dbReference>
<dbReference type="InterPro" id="IPR007230">
    <property type="entry name" value="Nup98_auto-Pept-S59_dom"/>
</dbReference>
<evidence type="ECO:0000256" key="9">
    <source>
        <dbReference type="ARBA" id="ARBA00023242"/>
    </source>
</evidence>